<dbReference type="OrthoDB" id="3683596at2"/>
<proteinExistence type="predicted"/>
<dbReference type="InterPro" id="IPR016181">
    <property type="entry name" value="Acyl_CoA_acyltransferase"/>
</dbReference>
<dbReference type="Pfam" id="PF13480">
    <property type="entry name" value="Acetyltransf_6"/>
    <property type="match status" value="1"/>
</dbReference>
<accession>A0A1G7RK51</accession>
<dbReference type="RefSeq" id="WP_090049215.1">
    <property type="nucleotide sequence ID" value="NZ_FNCC01000005.1"/>
</dbReference>
<dbReference type="SUPFAM" id="SSF55729">
    <property type="entry name" value="Acyl-CoA N-acyltransferases (Nat)"/>
    <property type="match status" value="1"/>
</dbReference>
<name>A0A1G7RK51_9PSEU</name>
<gene>
    <name evidence="2" type="ORF">SAMN05216553_105384</name>
</gene>
<reference evidence="3" key="1">
    <citation type="submission" date="2016-10" db="EMBL/GenBank/DDBJ databases">
        <authorList>
            <person name="Varghese N."/>
            <person name="Submissions S."/>
        </authorList>
    </citation>
    <scope>NUCLEOTIDE SEQUENCE [LARGE SCALE GENOMIC DNA]</scope>
    <source>
        <strain evidence="3">CGMCC 4.3506</strain>
    </source>
</reference>
<protein>
    <recommendedName>
        <fullName evidence="1">BioF2-like acetyltransferase domain-containing protein</fullName>
    </recommendedName>
</protein>
<evidence type="ECO:0000313" key="2">
    <source>
        <dbReference type="EMBL" id="SDG11146.1"/>
    </source>
</evidence>
<dbReference type="Proteomes" id="UP000199623">
    <property type="component" value="Unassembled WGS sequence"/>
</dbReference>
<keyword evidence="3" id="KW-1185">Reference proteome</keyword>
<feature type="domain" description="BioF2-like acetyltransferase" evidence="1">
    <location>
        <begin position="190"/>
        <end position="324"/>
    </location>
</feature>
<organism evidence="2 3">
    <name type="scientific">Lentzea fradiae</name>
    <dbReference type="NCBI Taxonomy" id="200378"/>
    <lineage>
        <taxon>Bacteria</taxon>
        <taxon>Bacillati</taxon>
        <taxon>Actinomycetota</taxon>
        <taxon>Actinomycetes</taxon>
        <taxon>Pseudonocardiales</taxon>
        <taxon>Pseudonocardiaceae</taxon>
        <taxon>Lentzea</taxon>
    </lineage>
</organism>
<dbReference type="InterPro" id="IPR038740">
    <property type="entry name" value="BioF2-like_GNAT_dom"/>
</dbReference>
<evidence type="ECO:0000313" key="3">
    <source>
        <dbReference type="Proteomes" id="UP000199623"/>
    </source>
</evidence>
<dbReference type="STRING" id="200378.SAMN05216553_105384"/>
<dbReference type="EMBL" id="FNCC01000005">
    <property type="protein sequence ID" value="SDG11146.1"/>
    <property type="molecule type" value="Genomic_DNA"/>
</dbReference>
<dbReference type="Gene3D" id="3.40.630.30">
    <property type="match status" value="1"/>
</dbReference>
<evidence type="ECO:0000259" key="1">
    <source>
        <dbReference type="Pfam" id="PF13480"/>
    </source>
</evidence>
<dbReference type="AlphaFoldDB" id="A0A1G7RK51"/>
<sequence>MTTTPERVLGGATHDLAALPEAVLGRIDATDHLYASRPWLAVEEQVAGVPPFYVWSAGGGFAAAYHFDERSNPWPIARLDLFLEAAGRPSADVLPCYLLGGRRPGHSRFPVADGPGRLGELTSLVGKAAEAAADLGAATIAALYCDDSDEELAEAFRAHGGVRVPSHATYRLELPGPSYEDWLRSLPRKQRTKELADQRKLGDANVTYDVRPLTEADVDWIVPLEMGLYHKYGNDYRTGEAAGLHRAYLSCLGPDALLVEARRDGERVGFASVVRHGTSAFVRQAGFDDAATAGAPVYFGAVFHTVVRWACSAGVRSIDLSISAGQVKRRRGAVELPRSAWVVPLTAAARRTLA</sequence>